<dbReference type="PANTHER" id="PTHR30033:SF1">
    <property type="entry name" value="FLAGELLAR HOOK-ASSOCIATED PROTEIN 1"/>
    <property type="match status" value="1"/>
</dbReference>
<dbReference type="RefSeq" id="WP_099791097.1">
    <property type="nucleotide sequence ID" value="NZ_JBHLYV010000096.1"/>
</dbReference>
<protein>
    <recommendedName>
        <fullName evidence="4">Flagellar hook-associated protein 1</fullName>
    </recommendedName>
</protein>
<feature type="domain" description="Flagellar hook-associated protein 1 D2-like" evidence="8">
    <location>
        <begin position="349"/>
        <end position="422"/>
    </location>
</feature>
<dbReference type="GO" id="GO:0005198">
    <property type="term" value="F:structural molecule activity"/>
    <property type="evidence" value="ECO:0007669"/>
    <property type="project" value="InterPro"/>
</dbReference>
<evidence type="ECO:0000256" key="6">
    <source>
        <dbReference type="ARBA" id="ARBA00023143"/>
    </source>
</evidence>
<reference evidence="11 12" key="1">
    <citation type="submission" date="2017-10" db="EMBL/GenBank/DDBJ databases">
        <title>Massilia psychrophilum sp. nov., a novel purple-pigmented bacterium isolated from Tianshan glacier, Xinjiang Municipality, China.</title>
        <authorList>
            <person name="Wang H."/>
        </authorList>
    </citation>
    <scope>NUCLEOTIDE SEQUENCE [LARGE SCALE GENOMIC DNA]</scope>
    <source>
        <strain evidence="11 12">JCM 30074</strain>
    </source>
</reference>
<evidence type="ECO:0000256" key="1">
    <source>
        <dbReference type="ARBA" id="ARBA00004365"/>
    </source>
</evidence>
<feature type="domain" description="Flagellar basal-body/hook protein C-terminal" evidence="7">
    <location>
        <begin position="625"/>
        <end position="664"/>
    </location>
</feature>
<dbReference type="Pfam" id="PF21159">
    <property type="entry name" value="FlgK_2nd"/>
    <property type="match status" value="1"/>
</dbReference>
<evidence type="ECO:0000259" key="10">
    <source>
        <dbReference type="Pfam" id="PF22638"/>
    </source>
</evidence>
<evidence type="ECO:0000256" key="5">
    <source>
        <dbReference type="ARBA" id="ARBA00022525"/>
    </source>
</evidence>
<keyword evidence="11" id="KW-0966">Cell projection</keyword>
<feature type="domain" description="Flagellar hook-associated protein FlgK helical" evidence="10">
    <location>
        <begin position="94"/>
        <end position="327"/>
    </location>
</feature>
<dbReference type="PRINTS" id="PR01005">
    <property type="entry name" value="FLGHOOKAP1"/>
</dbReference>
<dbReference type="InterPro" id="IPR049119">
    <property type="entry name" value="FlgK_D2-like"/>
</dbReference>
<gene>
    <name evidence="11" type="ORF">CR105_19030</name>
</gene>
<accession>A0A2G8TBC2</accession>
<dbReference type="EMBL" id="PDOC01000014">
    <property type="protein sequence ID" value="PIL43357.1"/>
    <property type="molecule type" value="Genomic_DNA"/>
</dbReference>
<dbReference type="GO" id="GO:0044780">
    <property type="term" value="P:bacterial-type flagellum assembly"/>
    <property type="evidence" value="ECO:0007669"/>
    <property type="project" value="InterPro"/>
</dbReference>
<dbReference type="InterPro" id="IPR049474">
    <property type="entry name" value="FlgK_D3"/>
</dbReference>
<comment type="subcellular location">
    <subcellularLocation>
        <location evidence="1">Bacterial flagellum</location>
    </subcellularLocation>
    <subcellularLocation>
        <location evidence="2">Secreted</location>
    </subcellularLocation>
</comment>
<dbReference type="Pfam" id="PF21158">
    <property type="entry name" value="flgK_1st_1"/>
    <property type="match status" value="1"/>
</dbReference>
<feature type="domain" description="Flagellar hook-associated protein 1 D3" evidence="9">
    <location>
        <begin position="459"/>
        <end position="554"/>
    </location>
</feature>
<dbReference type="SUPFAM" id="SSF64518">
    <property type="entry name" value="Phase 1 flagellin"/>
    <property type="match status" value="2"/>
</dbReference>
<evidence type="ECO:0000313" key="12">
    <source>
        <dbReference type="Proteomes" id="UP000230390"/>
    </source>
</evidence>
<keyword evidence="11" id="KW-0969">Cilium</keyword>
<keyword evidence="5" id="KW-0964">Secreted</keyword>
<evidence type="ECO:0000313" key="11">
    <source>
        <dbReference type="EMBL" id="PIL43357.1"/>
    </source>
</evidence>
<dbReference type="OrthoDB" id="9802553at2"/>
<evidence type="ECO:0000256" key="4">
    <source>
        <dbReference type="ARBA" id="ARBA00016244"/>
    </source>
</evidence>
<dbReference type="Pfam" id="PF06429">
    <property type="entry name" value="Flg_bbr_C"/>
    <property type="match status" value="1"/>
</dbReference>
<dbReference type="GO" id="GO:0009424">
    <property type="term" value="C:bacterial-type flagellum hook"/>
    <property type="evidence" value="ECO:0007669"/>
    <property type="project" value="InterPro"/>
</dbReference>
<evidence type="ECO:0000259" key="7">
    <source>
        <dbReference type="Pfam" id="PF06429"/>
    </source>
</evidence>
<evidence type="ECO:0000259" key="8">
    <source>
        <dbReference type="Pfam" id="PF21158"/>
    </source>
</evidence>
<organism evidence="11 12">
    <name type="scientific">Massilia eurypsychrophila</name>
    <dbReference type="NCBI Taxonomy" id="1485217"/>
    <lineage>
        <taxon>Bacteria</taxon>
        <taxon>Pseudomonadati</taxon>
        <taxon>Pseudomonadota</taxon>
        <taxon>Betaproteobacteria</taxon>
        <taxon>Burkholderiales</taxon>
        <taxon>Oxalobacteraceae</taxon>
        <taxon>Telluria group</taxon>
        <taxon>Massilia</taxon>
    </lineage>
</organism>
<name>A0A2G8TBC2_9BURK</name>
<dbReference type="InterPro" id="IPR002371">
    <property type="entry name" value="FlgK"/>
</dbReference>
<dbReference type="AlphaFoldDB" id="A0A2G8TBC2"/>
<dbReference type="NCBIfam" id="TIGR02492">
    <property type="entry name" value="flgK_ends"/>
    <property type="match status" value="1"/>
</dbReference>
<comment type="caution">
    <text evidence="11">The sequence shown here is derived from an EMBL/GenBank/DDBJ whole genome shotgun (WGS) entry which is preliminary data.</text>
</comment>
<evidence type="ECO:0000256" key="2">
    <source>
        <dbReference type="ARBA" id="ARBA00004613"/>
    </source>
</evidence>
<proteinExistence type="inferred from homology"/>
<dbReference type="GO" id="GO:0005576">
    <property type="term" value="C:extracellular region"/>
    <property type="evidence" value="ECO:0007669"/>
    <property type="project" value="UniProtKB-SubCell"/>
</dbReference>
<evidence type="ECO:0000259" key="9">
    <source>
        <dbReference type="Pfam" id="PF21159"/>
    </source>
</evidence>
<dbReference type="Pfam" id="PF22638">
    <property type="entry name" value="FlgK_D1"/>
    <property type="match status" value="1"/>
</dbReference>
<keyword evidence="11" id="KW-0282">Flagellum</keyword>
<keyword evidence="12" id="KW-1185">Reference proteome</keyword>
<dbReference type="PANTHER" id="PTHR30033">
    <property type="entry name" value="FLAGELLAR HOOK-ASSOCIATED PROTEIN 1"/>
    <property type="match status" value="1"/>
</dbReference>
<keyword evidence="6" id="KW-0975">Bacterial flagellum</keyword>
<sequence length="666" mass="69263">MAGNLLSIGKTGLFAAQAGLATTGHNIANAHVPGYSRQQTVQTTMTAQDAGYGFVGSGTQVADIKRYSDEFLNVQVRNAQSTTSALASYNAQITQVDNLLANTTSGLSPALQDFFKSVQSLSANAASTPSRQNFLSSAETLAARFQGINGQLEEMRSGVNSQITSNVTLINSYATQIATLNDQISSLSNSTGHAPNDLLDQRDQIVLDLNKQIKATAMRGDNNTITVSIGSGQPLVVGNKSFELAVTPAPGDRSRLEVGYVTGTRVTQLSAASLGGGELGGLLDFRSTTLDHAQNAIGRVAIGMAVSFNAQHRMGQDSAGNLGGDLFKVAPASVSANMNSAPPDSPPSDVTAQVIDPSMLTTSDYMVEWNDSEAAYTITRLSDRDVTIVPYSPSGAHVGSKDGISFTITGKEVSGDAFLVRPTINGAAQFAVVPRQVGDIAAASPVIIGPLPASPPGWTGNKGNAVVSDGSVNGNFLPPNPAFAPVTIKYNAATNELSGFVNNQTVEVTVAGVKTQYTAGTAPVIPFVAGASYEFGGVTMTMRGLPVDGDQFTVKRNSGGVGDNRNMVLMGELASKPLLDKGTATYQAGFAQLVSSVGNKAREVQVNGLASESMLARANAVQQSVSGVNLDEEAANLLKYQQAYQAAGKVMQIASTMFDTLLSLGR</sequence>
<comment type="similarity">
    <text evidence="3">Belongs to the flagella basal body rod proteins family.</text>
</comment>
<dbReference type="InterPro" id="IPR010930">
    <property type="entry name" value="Flg_bb/hook_C_dom"/>
</dbReference>
<dbReference type="InterPro" id="IPR053927">
    <property type="entry name" value="FlgK_helical"/>
</dbReference>
<dbReference type="Proteomes" id="UP000230390">
    <property type="component" value="Unassembled WGS sequence"/>
</dbReference>
<evidence type="ECO:0000256" key="3">
    <source>
        <dbReference type="ARBA" id="ARBA00009677"/>
    </source>
</evidence>